<evidence type="ECO:0000256" key="5">
    <source>
        <dbReference type="ARBA" id="ARBA00023136"/>
    </source>
</evidence>
<name>A0A5J4PF66_9ZZZZ</name>
<evidence type="ECO:0000256" key="2">
    <source>
        <dbReference type="ARBA" id="ARBA00022475"/>
    </source>
</evidence>
<proteinExistence type="predicted"/>
<feature type="non-terminal residue" evidence="8">
    <location>
        <position position="101"/>
    </location>
</feature>
<accession>A0A5J4PF66</accession>
<gene>
    <name evidence="8" type="ORF">EZS27_040196</name>
</gene>
<dbReference type="AlphaFoldDB" id="A0A5J4PF66"/>
<keyword evidence="3 6" id="KW-0812">Transmembrane</keyword>
<reference evidence="8" key="1">
    <citation type="submission" date="2019-03" db="EMBL/GenBank/DDBJ databases">
        <title>Single cell metagenomics reveals metabolic interactions within the superorganism composed of flagellate Streblomastix strix and complex community of Bacteroidetes bacteria on its surface.</title>
        <authorList>
            <person name="Treitli S.C."/>
            <person name="Kolisko M."/>
            <person name="Husnik F."/>
            <person name="Keeling P."/>
            <person name="Hampl V."/>
        </authorList>
    </citation>
    <scope>NUCLEOTIDE SEQUENCE</scope>
    <source>
        <strain evidence="8">STM</strain>
    </source>
</reference>
<feature type="transmembrane region" description="Helical" evidence="6">
    <location>
        <begin position="31"/>
        <end position="53"/>
    </location>
</feature>
<evidence type="ECO:0000256" key="4">
    <source>
        <dbReference type="ARBA" id="ARBA00022989"/>
    </source>
</evidence>
<evidence type="ECO:0000256" key="1">
    <source>
        <dbReference type="ARBA" id="ARBA00004651"/>
    </source>
</evidence>
<dbReference type="EMBL" id="SNRY01008688">
    <property type="protein sequence ID" value="KAA6308126.1"/>
    <property type="molecule type" value="Genomic_DNA"/>
</dbReference>
<dbReference type="GO" id="GO:0005886">
    <property type="term" value="C:plasma membrane"/>
    <property type="evidence" value="ECO:0007669"/>
    <property type="project" value="UniProtKB-SubCell"/>
</dbReference>
<keyword evidence="4 6" id="KW-1133">Transmembrane helix</keyword>
<dbReference type="InterPro" id="IPR025199">
    <property type="entry name" value="FtsK_4TM"/>
</dbReference>
<evidence type="ECO:0000256" key="3">
    <source>
        <dbReference type="ARBA" id="ARBA00022692"/>
    </source>
</evidence>
<protein>
    <submittedName>
        <fullName evidence="8">DNA translocase SpoIIIE</fullName>
    </submittedName>
</protein>
<evidence type="ECO:0000313" key="8">
    <source>
        <dbReference type="EMBL" id="KAA6308126.1"/>
    </source>
</evidence>
<evidence type="ECO:0000259" key="7">
    <source>
        <dbReference type="Pfam" id="PF13491"/>
    </source>
</evidence>
<keyword evidence="2" id="KW-1003">Cell membrane</keyword>
<keyword evidence="5 6" id="KW-0472">Membrane</keyword>
<comment type="caution">
    <text evidence="8">The sequence shown here is derived from an EMBL/GenBank/DDBJ whole genome shotgun (WGS) entry which is preliminary data.</text>
</comment>
<feature type="domain" description="DNA translocase FtsK 4TM region" evidence="7">
    <location>
        <begin position="32"/>
        <end position="101"/>
    </location>
</feature>
<evidence type="ECO:0000256" key="6">
    <source>
        <dbReference type="SAM" id="Phobius"/>
    </source>
</evidence>
<dbReference type="Pfam" id="PF13491">
    <property type="entry name" value="FtsK_4TM"/>
    <property type="match status" value="1"/>
</dbReference>
<comment type="subcellular location">
    <subcellularLocation>
        <location evidence="1">Cell membrane</location>
        <topology evidence="1">Multi-pass membrane protein</topology>
    </subcellularLocation>
</comment>
<sequence length="101" mass="10959">MPKKNTGKVPSKRLSFFSDIAAFVTNETVHFIIGLLLVIFSVYLLLAFLSFFFTGSADQSILDGNNPEILSSINNGVRNYAGSRGAQLASYLINDCFGVSS</sequence>
<organism evidence="8">
    <name type="scientific">termite gut metagenome</name>
    <dbReference type="NCBI Taxonomy" id="433724"/>
    <lineage>
        <taxon>unclassified sequences</taxon>
        <taxon>metagenomes</taxon>
        <taxon>organismal metagenomes</taxon>
    </lineage>
</organism>